<proteinExistence type="predicted"/>
<keyword evidence="1" id="KW-0812">Transmembrane</keyword>
<keyword evidence="1" id="KW-1133">Transmembrane helix</keyword>
<evidence type="ECO:0000313" key="3">
    <source>
        <dbReference type="Proteomes" id="UP001500253"/>
    </source>
</evidence>
<feature type="transmembrane region" description="Helical" evidence="1">
    <location>
        <begin position="33"/>
        <end position="52"/>
    </location>
</feature>
<sequence>MRLVWLAAISVLAVVMAVFTPYVFRTESTWQAIAWLVMLVGTVTFIAVLIRAELLIRRLGRQPNSDASET</sequence>
<accession>A0ABP5SGP7</accession>
<dbReference type="RefSeq" id="WP_346173446.1">
    <property type="nucleotide sequence ID" value="NZ_BAAASD010000004.1"/>
</dbReference>
<evidence type="ECO:0000256" key="1">
    <source>
        <dbReference type="SAM" id="Phobius"/>
    </source>
</evidence>
<evidence type="ECO:0008006" key="4">
    <source>
        <dbReference type="Google" id="ProtNLM"/>
    </source>
</evidence>
<name>A0ABP5SGP7_9ACTN</name>
<keyword evidence="3" id="KW-1185">Reference proteome</keyword>
<organism evidence="2 3">
    <name type="scientific">Streptomyces cuspidosporus</name>
    <dbReference type="NCBI Taxonomy" id="66882"/>
    <lineage>
        <taxon>Bacteria</taxon>
        <taxon>Bacillati</taxon>
        <taxon>Actinomycetota</taxon>
        <taxon>Actinomycetes</taxon>
        <taxon>Kitasatosporales</taxon>
        <taxon>Streptomycetaceae</taxon>
        <taxon>Streptomyces</taxon>
    </lineage>
</organism>
<gene>
    <name evidence="2" type="ORF">GCM10010246_12450</name>
</gene>
<protein>
    <recommendedName>
        <fullName evidence="4">Integral membrane protein</fullName>
    </recommendedName>
</protein>
<keyword evidence="1" id="KW-0472">Membrane</keyword>
<dbReference type="Proteomes" id="UP001500253">
    <property type="component" value="Unassembled WGS sequence"/>
</dbReference>
<evidence type="ECO:0000313" key="2">
    <source>
        <dbReference type="EMBL" id="GAA2330917.1"/>
    </source>
</evidence>
<dbReference type="EMBL" id="BAAASD010000004">
    <property type="protein sequence ID" value="GAA2330917.1"/>
    <property type="molecule type" value="Genomic_DNA"/>
</dbReference>
<comment type="caution">
    <text evidence="2">The sequence shown here is derived from an EMBL/GenBank/DDBJ whole genome shotgun (WGS) entry which is preliminary data.</text>
</comment>
<reference evidence="3" key="1">
    <citation type="journal article" date="2019" name="Int. J. Syst. Evol. Microbiol.">
        <title>The Global Catalogue of Microorganisms (GCM) 10K type strain sequencing project: providing services to taxonomists for standard genome sequencing and annotation.</title>
        <authorList>
            <consortium name="The Broad Institute Genomics Platform"/>
            <consortium name="The Broad Institute Genome Sequencing Center for Infectious Disease"/>
            <person name="Wu L."/>
            <person name="Ma J."/>
        </authorList>
    </citation>
    <scope>NUCLEOTIDE SEQUENCE [LARGE SCALE GENOMIC DNA]</scope>
    <source>
        <strain evidence="3">JCM 4316</strain>
    </source>
</reference>